<accession>D5EQE1</accession>
<gene>
    <name evidence="2" type="ordered locus">Caka_0887</name>
</gene>
<dbReference type="AlphaFoldDB" id="D5EQE1"/>
<evidence type="ECO:0008006" key="4">
    <source>
        <dbReference type="Google" id="ProtNLM"/>
    </source>
</evidence>
<dbReference type="Proteomes" id="UP000000925">
    <property type="component" value="Chromosome"/>
</dbReference>
<feature type="chain" id="PRO_5003071673" description="DUF3352 domain-containing protein" evidence="1">
    <location>
        <begin position="26"/>
        <end position="600"/>
    </location>
</feature>
<keyword evidence="3" id="KW-1185">Reference proteome</keyword>
<dbReference type="EMBL" id="CP001998">
    <property type="protein sequence ID" value="ADE53909.1"/>
    <property type="molecule type" value="Genomic_DNA"/>
</dbReference>
<dbReference type="KEGG" id="caa:Caka_0887"/>
<keyword evidence="1" id="KW-0732">Signal</keyword>
<name>D5EQE1_CORAD</name>
<dbReference type="eggNOG" id="ENOG5032JQV">
    <property type="taxonomic scope" value="Bacteria"/>
</dbReference>
<evidence type="ECO:0000313" key="2">
    <source>
        <dbReference type="EMBL" id="ADE53909.1"/>
    </source>
</evidence>
<evidence type="ECO:0000313" key="3">
    <source>
        <dbReference type="Proteomes" id="UP000000925"/>
    </source>
</evidence>
<feature type="signal peptide" evidence="1">
    <location>
        <begin position="1"/>
        <end position="25"/>
    </location>
</feature>
<dbReference type="OrthoDB" id="189412at2"/>
<sequence length="600" mass="66454">MMMSFRSFFGAALLCGVTVLGSAQSSFMTYMGEDAEVVVHLRGLEDLRERWSDNPLAASFGGEAWSKFFESSLSRLLEDAEGEGPGFVEVLEDEFGLTPEELTKLFPGQFALVFYDLSGAVRREAQGGEDFEAEFALMAEFSGSEERLNELMQVQFERNAELQQSINPAIEHEWVIEEFMGLKLHLDERFDGERTVVEDGYAFVDGVVVLARPAERLRSVVEAIKEGPDLPLIETDAYLRSREEGSRGDFGFYVNLQRLLPPYLELFYEGMVEGGLSMGGVTQQTLSDAFALEELESAYVDLDLSESGVLMNSGLIYREKKGLLNLIAYSDGDLPEPNYVPESLLSSTVSLFDFGAMLTALEATFRVASPSMMPLFDLQLMQIRQASGVDLRVALLENFGGELVSLTQLPDLDINSAEALLEAEQVFAVQIHDSQALSDALSALMDMAPMVKPMFSTQEFEGYTIHSMSDASGVDPAEQVSYVITRDQLIFCIGRIGLLQTVLSNMGSRQTGFWGLESTELLFESIERPNVVARSYLDVSQQFQVILDVVNAIGIWDEDLEFIDVDALPDDMPPGLKIVSEINESPDGLFSRALLLQEAE</sequence>
<dbReference type="STRING" id="583355.Caka_0887"/>
<reference evidence="2 3" key="1">
    <citation type="journal article" date="2010" name="Stand. Genomic Sci.">
        <title>Complete genome sequence of Coraliomargarita akajimensis type strain (04OKA010-24).</title>
        <authorList>
            <person name="Mavromatis K."/>
            <person name="Abt B."/>
            <person name="Brambilla E."/>
            <person name="Lapidus A."/>
            <person name="Copeland A."/>
            <person name="Deshpande S."/>
            <person name="Nolan M."/>
            <person name="Lucas S."/>
            <person name="Tice H."/>
            <person name="Cheng J.F."/>
            <person name="Han C."/>
            <person name="Detter J.C."/>
            <person name="Woyke T."/>
            <person name="Goodwin L."/>
            <person name="Pitluck S."/>
            <person name="Held B."/>
            <person name="Brettin T."/>
            <person name="Tapia R."/>
            <person name="Ivanova N."/>
            <person name="Mikhailova N."/>
            <person name="Pati A."/>
            <person name="Liolios K."/>
            <person name="Chen A."/>
            <person name="Palaniappan K."/>
            <person name="Land M."/>
            <person name="Hauser L."/>
            <person name="Chang Y.J."/>
            <person name="Jeffries C.D."/>
            <person name="Rohde M."/>
            <person name="Goker M."/>
            <person name="Bristow J."/>
            <person name="Eisen J.A."/>
            <person name="Markowitz V."/>
            <person name="Hugenholtz P."/>
            <person name="Klenk H.P."/>
            <person name="Kyrpides N.C."/>
        </authorList>
    </citation>
    <scope>NUCLEOTIDE SEQUENCE [LARGE SCALE GENOMIC DNA]</scope>
    <source>
        <strain evidence="3">DSM 45221 / IAM 15411 / JCM 23193 / KCTC 12865</strain>
    </source>
</reference>
<evidence type="ECO:0000256" key="1">
    <source>
        <dbReference type="SAM" id="SignalP"/>
    </source>
</evidence>
<proteinExistence type="predicted"/>
<protein>
    <recommendedName>
        <fullName evidence="4">DUF3352 domain-containing protein</fullName>
    </recommendedName>
</protein>
<organism evidence="2 3">
    <name type="scientific">Coraliomargarita akajimensis (strain DSM 45221 / IAM 15411 / JCM 23193 / KCTC 12865 / 04OKA010-24)</name>
    <dbReference type="NCBI Taxonomy" id="583355"/>
    <lineage>
        <taxon>Bacteria</taxon>
        <taxon>Pseudomonadati</taxon>
        <taxon>Verrucomicrobiota</taxon>
        <taxon>Opitutia</taxon>
        <taxon>Puniceicoccales</taxon>
        <taxon>Coraliomargaritaceae</taxon>
        <taxon>Coraliomargarita</taxon>
    </lineage>
</organism>
<dbReference type="HOGENOM" id="CLU_454713_0_0_0"/>